<name>A0ABQ5WFC0_GLUJA</name>
<comment type="caution">
    <text evidence="1">The sequence shown here is derived from an EMBL/GenBank/DDBJ whole genome shotgun (WGS) entry which is preliminary data.</text>
</comment>
<dbReference type="Proteomes" id="UP001156613">
    <property type="component" value="Unassembled WGS sequence"/>
</dbReference>
<proteinExistence type="predicted"/>
<dbReference type="EMBL" id="BSNT01000017">
    <property type="protein sequence ID" value="GLQ58843.1"/>
    <property type="molecule type" value="Genomic_DNA"/>
</dbReference>
<organism evidence="1 2">
    <name type="scientific">Gluconobacter japonicus</name>
    <dbReference type="NCBI Taxonomy" id="376620"/>
    <lineage>
        <taxon>Bacteria</taxon>
        <taxon>Pseudomonadati</taxon>
        <taxon>Pseudomonadota</taxon>
        <taxon>Alphaproteobacteria</taxon>
        <taxon>Acetobacterales</taxon>
        <taxon>Acetobacteraceae</taxon>
        <taxon>Gluconobacter</taxon>
    </lineage>
</organism>
<protein>
    <submittedName>
        <fullName evidence="1">Uncharacterized protein</fullName>
    </submittedName>
</protein>
<evidence type="ECO:0000313" key="1">
    <source>
        <dbReference type="EMBL" id="GLQ58843.1"/>
    </source>
</evidence>
<accession>A0ABQ5WFC0</accession>
<reference evidence="2" key="1">
    <citation type="journal article" date="2019" name="Int. J. Syst. Evol. Microbiol.">
        <title>The Global Catalogue of Microorganisms (GCM) 10K type strain sequencing project: providing services to taxonomists for standard genome sequencing and annotation.</title>
        <authorList>
            <consortium name="The Broad Institute Genomics Platform"/>
            <consortium name="The Broad Institute Genome Sequencing Center for Infectious Disease"/>
            <person name="Wu L."/>
            <person name="Ma J."/>
        </authorList>
    </citation>
    <scope>NUCLEOTIDE SEQUENCE [LARGE SCALE GENOMIC DNA]</scope>
    <source>
        <strain evidence="2">NBRC 3271</strain>
    </source>
</reference>
<keyword evidence="2" id="KW-1185">Reference proteome</keyword>
<dbReference type="RefSeq" id="WP_062503336.1">
    <property type="nucleotide sequence ID" value="NZ_BEWO01000006.1"/>
</dbReference>
<sequence>MDASFIPGLLHAAEICDQFENENFSISTEKMMLRMQYPDLQVPGGDGSWSLSLSDHEHIHCCKAHAAREIAAFLRRLVSEGSKS</sequence>
<gene>
    <name evidence="1" type="ORF">GCM10010937_06460</name>
</gene>
<evidence type="ECO:0000313" key="2">
    <source>
        <dbReference type="Proteomes" id="UP001156613"/>
    </source>
</evidence>